<accession>A0A939S861</accession>
<dbReference type="SMART" id="SM00895">
    <property type="entry name" value="FCD"/>
    <property type="match status" value="1"/>
</dbReference>
<dbReference type="GO" id="GO:0003677">
    <property type="term" value="F:DNA binding"/>
    <property type="evidence" value="ECO:0007669"/>
    <property type="project" value="UniProtKB-KW"/>
</dbReference>
<comment type="caution">
    <text evidence="5">The sequence shown here is derived from an EMBL/GenBank/DDBJ whole genome shotgun (WGS) entry which is preliminary data.</text>
</comment>
<dbReference type="EMBL" id="JAGDYM010000007">
    <property type="protein sequence ID" value="MBO1901706.1"/>
    <property type="molecule type" value="Genomic_DNA"/>
</dbReference>
<dbReference type="InterPro" id="IPR000524">
    <property type="entry name" value="Tscrpt_reg_HTH_GntR"/>
</dbReference>
<reference evidence="5" key="1">
    <citation type="submission" date="2021-03" db="EMBL/GenBank/DDBJ databases">
        <title>Leucobacter chromiisoli sp. nov., isolated from chromium-containing soil of chemical plant.</title>
        <authorList>
            <person name="Xu Z."/>
        </authorList>
    </citation>
    <scope>NUCLEOTIDE SEQUENCE</scope>
    <source>
        <strain evidence="5">S27</strain>
    </source>
</reference>
<dbReference type="SMART" id="SM00345">
    <property type="entry name" value="HTH_GNTR"/>
    <property type="match status" value="1"/>
</dbReference>
<dbReference type="InterPro" id="IPR036390">
    <property type="entry name" value="WH_DNA-bd_sf"/>
</dbReference>
<protein>
    <submittedName>
        <fullName evidence="5">GntR family transcriptional regulator</fullName>
    </submittedName>
</protein>
<dbReference type="PRINTS" id="PR00035">
    <property type="entry name" value="HTHGNTR"/>
</dbReference>
<dbReference type="SUPFAM" id="SSF46785">
    <property type="entry name" value="Winged helix' DNA-binding domain"/>
    <property type="match status" value="1"/>
</dbReference>
<name>A0A939S861_9MICO</name>
<evidence type="ECO:0000259" key="4">
    <source>
        <dbReference type="PROSITE" id="PS50949"/>
    </source>
</evidence>
<dbReference type="InterPro" id="IPR011711">
    <property type="entry name" value="GntR_C"/>
</dbReference>
<keyword evidence="2" id="KW-0238">DNA-binding</keyword>
<keyword evidence="6" id="KW-1185">Reference proteome</keyword>
<feature type="domain" description="HTH gntR-type" evidence="4">
    <location>
        <begin position="3"/>
        <end position="71"/>
    </location>
</feature>
<dbReference type="PANTHER" id="PTHR43537:SF51">
    <property type="entry name" value="HTH-TYPE TRANSCRIPTIONAL REGULATOR LGOR-RELATED"/>
    <property type="match status" value="1"/>
</dbReference>
<proteinExistence type="predicted"/>
<dbReference type="CDD" id="cd07377">
    <property type="entry name" value="WHTH_GntR"/>
    <property type="match status" value="1"/>
</dbReference>
<gene>
    <name evidence="5" type="ORF">J4H92_07030</name>
</gene>
<keyword evidence="3" id="KW-0804">Transcription</keyword>
<dbReference type="InterPro" id="IPR036388">
    <property type="entry name" value="WH-like_DNA-bd_sf"/>
</dbReference>
<dbReference type="PROSITE" id="PS50949">
    <property type="entry name" value="HTH_GNTR"/>
    <property type="match status" value="1"/>
</dbReference>
<evidence type="ECO:0000256" key="3">
    <source>
        <dbReference type="ARBA" id="ARBA00023163"/>
    </source>
</evidence>
<dbReference type="SUPFAM" id="SSF48008">
    <property type="entry name" value="GntR ligand-binding domain-like"/>
    <property type="match status" value="1"/>
</dbReference>
<keyword evidence="1" id="KW-0805">Transcription regulation</keyword>
<sequence>MAPTARASVYDTLRTRLASGHYAPDAVLVPNALSEEFGVSRTPVREALAFLERDGLLSAAQRGYGITHRSQEEILELFEARARLDAFAAEAASARRSPIDLASLHELSYGPRTSGDPSEVRATLSAWHERVRTAAHNSTVTELLGRLDDQIKVSMLRYGDVRQRELQMCLSEHRAVFEAIRESDGAEANRLMLTHLEHDRDLRIRHFAEHEPLSAPRPFALASAGA</sequence>
<dbReference type="PANTHER" id="PTHR43537">
    <property type="entry name" value="TRANSCRIPTIONAL REGULATOR, GNTR FAMILY"/>
    <property type="match status" value="1"/>
</dbReference>
<dbReference type="Proteomes" id="UP000664382">
    <property type="component" value="Unassembled WGS sequence"/>
</dbReference>
<evidence type="ECO:0000313" key="5">
    <source>
        <dbReference type="EMBL" id="MBO1901706.1"/>
    </source>
</evidence>
<evidence type="ECO:0000256" key="1">
    <source>
        <dbReference type="ARBA" id="ARBA00023015"/>
    </source>
</evidence>
<dbReference type="Pfam" id="PF07729">
    <property type="entry name" value="FCD"/>
    <property type="match status" value="1"/>
</dbReference>
<dbReference type="AlphaFoldDB" id="A0A939S861"/>
<dbReference type="Gene3D" id="1.10.10.10">
    <property type="entry name" value="Winged helix-like DNA-binding domain superfamily/Winged helix DNA-binding domain"/>
    <property type="match status" value="1"/>
</dbReference>
<dbReference type="Pfam" id="PF00392">
    <property type="entry name" value="GntR"/>
    <property type="match status" value="1"/>
</dbReference>
<evidence type="ECO:0000313" key="6">
    <source>
        <dbReference type="Proteomes" id="UP000664382"/>
    </source>
</evidence>
<organism evidence="5 6">
    <name type="scientific">Leucobacter weissii</name>
    <dbReference type="NCBI Taxonomy" id="1983706"/>
    <lineage>
        <taxon>Bacteria</taxon>
        <taxon>Bacillati</taxon>
        <taxon>Actinomycetota</taxon>
        <taxon>Actinomycetes</taxon>
        <taxon>Micrococcales</taxon>
        <taxon>Microbacteriaceae</taxon>
        <taxon>Leucobacter</taxon>
    </lineage>
</organism>
<dbReference type="RefSeq" id="WP_208097465.1">
    <property type="nucleotide sequence ID" value="NZ_JAGDYM010000007.1"/>
</dbReference>
<dbReference type="InterPro" id="IPR008920">
    <property type="entry name" value="TF_FadR/GntR_C"/>
</dbReference>
<dbReference type="GO" id="GO:0003700">
    <property type="term" value="F:DNA-binding transcription factor activity"/>
    <property type="evidence" value="ECO:0007669"/>
    <property type="project" value="InterPro"/>
</dbReference>
<evidence type="ECO:0000256" key="2">
    <source>
        <dbReference type="ARBA" id="ARBA00023125"/>
    </source>
</evidence>
<dbReference type="Gene3D" id="1.20.120.530">
    <property type="entry name" value="GntR ligand-binding domain-like"/>
    <property type="match status" value="1"/>
</dbReference>